<organism evidence="2 3">
    <name type="scientific">Streptomyces caatingaensis</name>
    <dbReference type="NCBI Taxonomy" id="1678637"/>
    <lineage>
        <taxon>Bacteria</taxon>
        <taxon>Bacillati</taxon>
        <taxon>Actinomycetota</taxon>
        <taxon>Actinomycetes</taxon>
        <taxon>Kitasatosporales</taxon>
        <taxon>Streptomycetaceae</taxon>
        <taxon>Streptomyces</taxon>
    </lineage>
</organism>
<keyword evidence="1" id="KW-0472">Membrane</keyword>
<feature type="transmembrane region" description="Helical" evidence="1">
    <location>
        <begin position="107"/>
        <end position="129"/>
    </location>
</feature>
<keyword evidence="1" id="KW-1133">Transmembrane helix</keyword>
<reference evidence="3" key="1">
    <citation type="submission" date="2015-07" db="EMBL/GenBank/DDBJ databases">
        <title>Draft genome sequence of Streptomyces sp. CMAA 1322, a bacterium isolated from Caatinga biome, from dry forest semiarid of Brazil.</title>
        <authorList>
            <person name="Santos S.N."/>
            <person name="Gacesa R."/>
            <person name="Taketani R.G."/>
            <person name="Long P.F."/>
            <person name="Melo I.S."/>
        </authorList>
    </citation>
    <scope>NUCLEOTIDE SEQUENCE [LARGE SCALE GENOMIC DNA]</scope>
    <source>
        <strain evidence="3">CMAA 1322</strain>
    </source>
</reference>
<evidence type="ECO:0000256" key="1">
    <source>
        <dbReference type="SAM" id="Phobius"/>
    </source>
</evidence>
<dbReference type="Pfam" id="PF10825">
    <property type="entry name" value="DUF2752"/>
    <property type="match status" value="1"/>
</dbReference>
<dbReference type="EMBL" id="LFXA01000004">
    <property type="protein sequence ID" value="KNB52661.1"/>
    <property type="molecule type" value="Genomic_DNA"/>
</dbReference>
<evidence type="ECO:0000313" key="3">
    <source>
        <dbReference type="Proteomes" id="UP000037288"/>
    </source>
</evidence>
<sequence length="130" mass="13288">MRRLGAPLGVAGLVAAGAVLVGVVDPYVPGHYPACPLLRRTGVYCPGCGGLRGLHALVHGDLAAAVHANALAVVGYAVFVPLWVLWCVRAARHGGGLPLRVTRGRGWALTAVVLAFTVVRNLPCGAALAP</sequence>
<comment type="caution">
    <text evidence="2">The sequence shown here is derived from an EMBL/GenBank/DDBJ whole genome shotgun (WGS) entry which is preliminary data.</text>
</comment>
<keyword evidence="3" id="KW-1185">Reference proteome</keyword>
<name>A0A0K9XI01_9ACTN</name>
<feature type="transmembrane region" description="Helical" evidence="1">
    <location>
        <begin position="62"/>
        <end position="86"/>
    </location>
</feature>
<protein>
    <submittedName>
        <fullName evidence="2">Membrane protein</fullName>
    </submittedName>
</protein>
<dbReference type="InterPro" id="IPR021215">
    <property type="entry name" value="DUF2752"/>
</dbReference>
<dbReference type="AlphaFoldDB" id="A0A0K9XI01"/>
<dbReference type="STRING" id="1678637.AC230_08345"/>
<keyword evidence="1" id="KW-0812">Transmembrane</keyword>
<gene>
    <name evidence="2" type="ORF">AC230_08345</name>
</gene>
<accession>A0A0K9XI01</accession>
<dbReference type="PATRIC" id="fig|1678637.3.peg.1811"/>
<evidence type="ECO:0000313" key="2">
    <source>
        <dbReference type="EMBL" id="KNB52661.1"/>
    </source>
</evidence>
<dbReference type="Proteomes" id="UP000037288">
    <property type="component" value="Unassembled WGS sequence"/>
</dbReference>
<proteinExistence type="predicted"/>